<dbReference type="Gene3D" id="3.90.550.10">
    <property type="entry name" value="Spore Coat Polysaccharide Biosynthesis Protein SpsA, Chain A"/>
    <property type="match status" value="1"/>
</dbReference>
<reference evidence="11" key="2">
    <citation type="submission" date="2015-01" db="EMBL/GenBank/DDBJ databases">
        <title>Complete genome sequence of Methylobacterium aquaticum strain 22A.</title>
        <authorList>
            <person name="Tani A."/>
            <person name="Ogura Y."/>
            <person name="Hayashi T."/>
        </authorList>
    </citation>
    <scope>NUCLEOTIDE SEQUENCE [LARGE SCALE GENOMIC DNA]</scope>
    <source>
        <strain evidence="11">MA-22A</strain>
    </source>
</reference>
<keyword evidence="3 8" id="KW-0479">Metal-binding</keyword>
<comment type="subcellular location">
    <subcellularLocation>
        <location evidence="8">Cytoplasm</location>
    </subcellularLocation>
</comment>
<feature type="binding site" evidence="8">
    <location>
        <position position="111"/>
    </location>
    <ligand>
        <name>GTP</name>
        <dbReference type="ChEBI" id="CHEBI:37565"/>
    </ligand>
</feature>
<dbReference type="NCBIfam" id="TIGR02665">
    <property type="entry name" value="molyb_mobA"/>
    <property type="match status" value="1"/>
</dbReference>
<evidence type="ECO:0000256" key="3">
    <source>
        <dbReference type="ARBA" id="ARBA00022723"/>
    </source>
</evidence>
<evidence type="ECO:0000256" key="2">
    <source>
        <dbReference type="ARBA" id="ARBA00022679"/>
    </source>
</evidence>
<evidence type="ECO:0000313" key="10">
    <source>
        <dbReference type="EMBL" id="BAQ45688.1"/>
    </source>
</evidence>
<dbReference type="GO" id="GO:0046872">
    <property type="term" value="F:metal ion binding"/>
    <property type="evidence" value="ECO:0007669"/>
    <property type="project" value="UniProtKB-KW"/>
</dbReference>
<feature type="binding site" evidence="8">
    <location>
        <position position="76"/>
    </location>
    <ligand>
        <name>GTP</name>
        <dbReference type="ChEBI" id="CHEBI:37565"/>
    </ligand>
</feature>
<dbReference type="Pfam" id="PF12804">
    <property type="entry name" value="NTP_transf_3"/>
    <property type="match status" value="1"/>
</dbReference>
<dbReference type="STRING" id="270351.Maq22A_c12200"/>
<feature type="domain" description="MobA-like NTP transferase" evidence="9">
    <location>
        <begin position="13"/>
        <end position="170"/>
    </location>
</feature>
<keyword evidence="5 8" id="KW-0460">Magnesium</keyword>
<evidence type="ECO:0000256" key="5">
    <source>
        <dbReference type="ARBA" id="ARBA00022842"/>
    </source>
</evidence>
<dbReference type="PATRIC" id="fig|270351.10.peg.2363"/>
<feature type="binding site" evidence="8">
    <location>
        <position position="29"/>
    </location>
    <ligand>
        <name>GTP</name>
        <dbReference type="ChEBI" id="CHEBI:37565"/>
    </ligand>
</feature>
<feature type="binding site" evidence="8">
    <location>
        <position position="58"/>
    </location>
    <ligand>
        <name>GTP</name>
        <dbReference type="ChEBI" id="CHEBI:37565"/>
    </ligand>
</feature>
<dbReference type="HAMAP" id="MF_00316">
    <property type="entry name" value="MobA"/>
    <property type="match status" value="1"/>
</dbReference>
<dbReference type="EMBL" id="AP014704">
    <property type="protein sequence ID" value="BAQ45688.1"/>
    <property type="molecule type" value="Genomic_DNA"/>
</dbReference>
<keyword evidence="7 8" id="KW-0501">Molybdenum cofactor biosynthesis</keyword>
<evidence type="ECO:0000313" key="11">
    <source>
        <dbReference type="Proteomes" id="UP000061432"/>
    </source>
</evidence>
<dbReference type="KEGG" id="maqu:Maq22A_c12200"/>
<comment type="domain">
    <text evidence="8">The N-terminal domain determines nucleotide recognition and specific binding, while the C-terminal domain determines the specific binding to the target protein.</text>
</comment>
<comment type="function">
    <text evidence="8">Transfers a GMP moiety from GTP to Mo-molybdopterin (Mo-MPT) cofactor (Moco or molybdenum cofactor) to form Mo-molybdopterin guanine dinucleotide (Mo-MGD) cofactor.</text>
</comment>
<keyword evidence="4 8" id="KW-0547">Nucleotide-binding</keyword>
<dbReference type="GO" id="GO:1902758">
    <property type="term" value="P:bis(molybdopterin guanine dinucleotide)molybdenum biosynthetic process"/>
    <property type="evidence" value="ECO:0007669"/>
    <property type="project" value="TreeGrafter"/>
</dbReference>
<name>A0A0C6FB60_9HYPH</name>
<organism evidence="10 11">
    <name type="scientific">Methylobacterium aquaticum</name>
    <dbReference type="NCBI Taxonomy" id="270351"/>
    <lineage>
        <taxon>Bacteria</taxon>
        <taxon>Pseudomonadati</taxon>
        <taxon>Pseudomonadota</taxon>
        <taxon>Alphaproteobacteria</taxon>
        <taxon>Hyphomicrobiales</taxon>
        <taxon>Methylobacteriaceae</taxon>
        <taxon>Methylobacterium</taxon>
    </lineage>
</organism>
<sequence>MSVAHGSVPPTLGVILAGGLSRRMGGGDKPLLRLGEKTLLERVAERLRPQCSAGLILNANGDPARFRAFTGFVVPDSLPDAPGPLAGVLAALDFCASHYPDVAYVASVAGDTPFLPHDLVARLHAARARDGVAMAVAASGGQLHFVNGVWAVSLRHDLRTALVERGLRRVGMWIARHNAAEAAWETEPVDPFLNLNTPEDVFAAERLLADEGRATIQ</sequence>
<feature type="binding site" evidence="8">
    <location>
        <position position="111"/>
    </location>
    <ligand>
        <name>Mg(2+)</name>
        <dbReference type="ChEBI" id="CHEBI:18420"/>
    </ligand>
</feature>
<dbReference type="InterPro" id="IPR013482">
    <property type="entry name" value="Molybde_CF_guanTrfase"/>
</dbReference>
<keyword evidence="6 8" id="KW-0342">GTP-binding</keyword>
<comment type="catalytic activity">
    <reaction evidence="8">
        <text>Mo-molybdopterin + GTP + H(+) = Mo-molybdopterin guanine dinucleotide + diphosphate</text>
        <dbReference type="Rhea" id="RHEA:34243"/>
        <dbReference type="ChEBI" id="CHEBI:15378"/>
        <dbReference type="ChEBI" id="CHEBI:33019"/>
        <dbReference type="ChEBI" id="CHEBI:37565"/>
        <dbReference type="ChEBI" id="CHEBI:71302"/>
        <dbReference type="ChEBI" id="CHEBI:71310"/>
        <dbReference type="EC" id="2.7.7.77"/>
    </reaction>
</comment>
<dbReference type="Proteomes" id="UP000061432">
    <property type="component" value="Chromosome"/>
</dbReference>
<evidence type="ECO:0000259" key="9">
    <source>
        <dbReference type="Pfam" id="PF12804"/>
    </source>
</evidence>
<comment type="similarity">
    <text evidence="8">Belongs to the MobA family.</text>
</comment>
<comment type="cofactor">
    <cofactor evidence="8">
        <name>Mg(2+)</name>
        <dbReference type="ChEBI" id="CHEBI:18420"/>
    </cofactor>
</comment>
<dbReference type="SUPFAM" id="SSF53448">
    <property type="entry name" value="Nucleotide-diphospho-sugar transferases"/>
    <property type="match status" value="1"/>
</dbReference>
<dbReference type="InterPro" id="IPR025877">
    <property type="entry name" value="MobA-like_NTP_Trfase"/>
</dbReference>
<dbReference type="InterPro" id="IPR029044">
    <property type="entry name" value="Nucleotide-diphossugar_trans"/>
</dbReference>
<accession>A0A0C6FB60</accession>
<evidence type="ECO:0000256" key="1">
    <source>
        <dbReference type="ARBA" id="ARBA00022490"/>
    </source>
</evidence>
<evidence type="ECO:0000256" key="4">
    <source>
        <dbReference type="ARBA" id="ARBA00022741"/>
    </source>
</evidence>
<dbReference type="CDD" id="cd02503">
    <property type="entry name" value="MobA"/>
    <property type="match status" value="1"/>
</dbReference>
<dbReference type="GO" id="GO:0005525">
    <property type="term" value="F:GTP binding"/>
    <property type="evidence" value="ECO:0007669"/>
    <property type="project" value="UniProtKB-UniRule"/>
</dbReference>
<reference evidence="10 11" key="1">
    <citation type="journal article" date="2015" name="Genome Announc.">
        <title>Complete Genome Sequence of Methylobacterium aquaticum Strain 22A, Isolated from Racomitrium japonicum Moss.</title>
        <authorList>
            <person name="Tani A."/>
            <person name="Ogura Y."/>
            <person name="Hayashi T."/>
            <person name="Kimbara K."/>
        </authorList>
    </citation>
    <scope>NUCLEOTIDE SEQUENCE [LARGE SCALE GENOMIC DNA]</scope>
    <source>
        <strain evidence="10 11">MA-22A</strain>
    </source>
</reference>
<keyword evidence="2 8" id="KW-0808">Transferase</keyword>
<gene>
    <name evidence="8 10" type="primary">mobA</name>
    <name evidence="10" type="ORF">Maq22A_c12200</name>
</gene>
<feature type="binding site" evidence="8">
    <location>
        <begin position="16"/>
        <end position="18"/>
    </location>
    <ligand>
        <name>GTP</name>
        <dbReference type="ChEBI" id="CHEBI:37565"/>
    </ligand>
</feature>
<dbReference type="EC" id="2.7.7.77" evidence="8"/>
<dbReference type="AlphaFoldDB" id="A0A0C6FB60"/>
<proteinExistence type="inferred from homology"/>
<dbReference type="GO" id="GO:0005737">
    <property type="term" value="C:cytoplasm"/>
    <property type="evidence" value="ECO:0007669"/>
    <property type="project" value="UniProtKB-SubCell"/>
</dbReference>
<protein>
    <recommendedName>
        <fullName evidence="8">Molybdenum cofactor guanylyltransferase</fullName>
        <shortName evidence="8">MoCo guanylyltransferase</shortName>
        <ecNumber evidence="8">2.7.7.77</ecNumber>
    </recommendedName>
    <alternativeName>
        <fullName evidence="8">GTP:molybdopterin guanylyltransferase</fullName>
    </alternativeName>
    <alternativeName>
        <fullName evidence="8">Mo-MPT guanylyltransferase</fullName>
    </alternativeName>
    <alternativeName>
        <fullName evidence="8">Molybdopterin guanylyltransferase</fullName>
    </alternativeName>
    <alternativeName>
        <fullName evidence="8">Molybdopterin-guanine dinucleotide synthase</fullName>
        <shortName evidence="8">MGD synthase</shortName>
    </alternativeName>
</protein>
<dbReference type="GO" id="GO:0061603">
    <property type="term" value="F:molybdenum cofactor guanylyltransferase activity"/>
    <property type="evidence" value="ECO:0007669"/>
    <property type="project" value="UniProtKB-EC"/>
</dbReference>
<evidence type="ECO:0000256" key="6">
    <source>
        <dbReference type="ARBA" id="ARBA00023134"/>
    </source>
</evidence>
<comment type="subunit">
    <text evidence="8">Monomer.</text>
</comment>
<dbReference type="PANTHER" id="PTHR19136">
    <property type="entry name" value="MOLYBDENUM COFACTOR GUANYLYLTRANSFERASE"/>
    <property type="match status" value="1"/>
</dbReference>
<evidence type="ECO:0000256" key="8">
    <source>
        <dbReference type="HAMAP-Rule" id="MF_00316"/>
    </source>
</evidence>
<keyword evidence="1 8" id="KW-0963">Cytoplasm</keyword>
<dbReference type="PANTHER" id="PTHR19136:SF81">
    <property type="entry name" value="MOLYBDENUM COFACTOR GUANYLYLTRANSFERASE"/>
    <property type="match status" value="1"/>
</dbReference>
<evidence type="ECO:0000256" key="7">
    <source>
        <dbReference type="ARBA" id="ARBA00023150"/>
    </source>
</evidence>
<dbReference type="RefSeq" id="WP_280141926.1">
    <property type="nucleotide sequence ID" value="NZ_AP014704.1"/>
</dbReference>